<feature type="domain" description="DUF4367" evidence="1">
    <location>
        <begin position="92"/>
        <end position="155"/>
    </location>
</feature>
<dbReference type="InterPro" id="IPR025377">
    <property type="entry name" value="DUF4367"/>
</dbReference>
<dbReference type="PROSITE" id="PS51257">
    <property type="entry name" value="PROKAR_LIPOPROTEIN"/>
    <property type="match status" value="1"/>
</dbReference>
<proteinExistence type="predicted"/>
<sequence length="157" mass="17760">MKKVLYLLITAGMLLVGCGTNGNKNLDLVSYDNAEIKSEIKKDDFHPKLPTEVPFKVEDAEASADPFNDKMVTVDFFGEGNHLSLTIFKGETSYQDDNEYEEVKIGEIKAKYRLNKADTKTLKWEENGISYNLGYLSQQSEEKVTKEELMAVAESFE</sequence>
<protein>
    <submittedName>
        <fullName evidence="2">DUF4367 domain-containing protein</fullName>
    </submittedName>
</protein>
<evidence type="ECO:0000313" key="3">
    <source>
        <dbReference type="Proteomes" id="UP001595989"/>
    </source>
</evidence>
<dbReference type="Pfam" id="PF14285">
    <property type="entry name" value="DUF4367"/>
    <property type="match status" value="1"/>
</dbReference>
<evidence type="ECO:0000313" key="2">
    <source>
        <dbReference type="EMBL" id="MFC4559803.1"/>
    </source>
</evidence>
<name>A0ABV9DN01_9BACI</name>
<comment type="caution">
    <text evidence="2">The sequence shown here is derived from an EMBL/GenBank/DDBJ whole genome shotgun (WGS) entry which is preliminary data.</text>
</comment>
<keyword evidence="3" id="KW-1185">Reference proteome</keyword>
<dbReference type="RefSeq" id="WP_390298688.1">
    <property type="nucleotide sequence ID" value="NZ_JBHSFU010000011.1"/>
</dbReference>
<evidence type="ECO:0000259" key="1">
    <source>
        <dbReference type="Pfam" id="PF14285"/>
    </source>
</evidence>
<reference evidence="3" key="1">
    <citation type="journal article" date="2019" name="Int. J. Syst. Evol. Microbiol.">
        <title>The Global Catalogue of Microorganisms (GCM) 10K type strain sequencing project: providing services to taxonomists for standard genome sequencing and annotation.</title>
        <authorList>
            <consortium name="The Broad Institute Genomics Platform"/>
            <consortium name="The Broad Institute Genome Sequencing Center for Infectious Disease"/>
            <person name="Wu L."/>
            <person name="Ma J."/>
        </authorList>
    </citation>
    <scope>NUCLEOTIDE SEQUENCE [LARGE SCALE GENOMIC DNA]</scope>
    <source>
        <strain evidence="3">CGMCC 4.7426</strain>
    </source>
</reference>
<dbReference type="Proteomes" id="UP001595989">
    <property type="component" value="Unassembled WGS sequence"/>
</dbReference>
<accession>A0ABV9DN01</accession>
<dbReference type="EMBL" id="JBHSFU010000011">
    <property type="protein sequence ID" value="MFC4559803.1"/>
    <property type="molecule type" value="Genomic_DNA"/>
</dbReference>
<organism evidence="2 3">
    <name type="scientific">Virgibacillus kekensis</name>
    <dbReference type="NCBI Taxonomy" id="202261"/>
    <lineage>
        <taxon>Bacteria</taxon>
        <taxon>Bacillati</taxon>
        <taxon>Bacillota</taxon>
        <taxon>Bacilli</taxon>
        <taxon>Bacillales</taxon>
        <taxon>Bacillaceae</taxon>
        <taxon>Virgibacillus</taxon>
    </lineage>
</organism>
<gene>
    <name evidence="2" type="ORF">ACFO3D_16585</name>
</gene>